<accession>A0AC61S434</accession>
<evidence type="ECO:0000313" key="1">
    <source>
        <dbReference type="EMBL" id="THG43823.1"/>
    </source>
</evidence>
<dbReference type="Proteomes" id="UP000305401">
    <property type="component" value="Unassembled WGS sequence"/>
</dbReference>
<keyword evidence="2" id="KW-1185">Reference proteome</keyword>
<dbReference type="EMBL" id="SSTG01000176">
    <property type="protein sequence ID" value="THG43823.1"/>
    <property type="molecule type" value="Genomic_DNA"/>
</dbReference>
<evidence type="ECO:0000313" key="2">
    <source>
        <dbReference type="Proteomes" id="UP000305401"/>
    </source>
</evidence>
<comment type="caution">
    <text evidence="1">The sequence shown here is derived from an EMBL/GenBank/DDBJ whole genome shotgun (WGS) entry which is preliminary data.</text>
</comment>
<organism evidence="1 2">
    <name type="scientific">Muribaculum caecicola</name>
    <dbReference type="NCBI Taxonomy" id="3038144"/>
    <lineage>
        <taxon>Bacteria</taxon>
        <taxon>Pseudomonadati</taxon>
        <taxon>Bacteroidota</taxon>
        <taxon>Bacteroidia</taxon>
        <taxon>Bacteroidales</taxon>
        <taxon>Muribaculaceae</taxon>
        <taxon>Muribaculum</taxon>
    </lineage>
</organism>
<gene>
    <name evidence="1" type="ORF">E5990_10060</name>
</gene>
<name>A0AC61S434_9BACT</name>
<protein>
    <submittedName>
        <fullName evidence="1">Uncharacterized protein</fullName>
    </submittedName>
</protein>
<sequence length="415" mass="48525">MTPKSLSPKLYLRTDKMDSEGRMPLFMRFPKMHGKEPKFAINRVRLSLDEWDEVSRLPKEPSLRLRVEDELLRIKRDLYHLIEYDKKEITYSILKDVVKDKKPSDPLDSLFLDHYMEYLSKKEKNGLIGPSTMRSHITTMTALNEFDKNLRLKDIDETKIREFIAFLRNRKIKKGQDASKLTFGNRLIQIRAILRYIAAKGIAVKNPFDSHDIYIAPCNRNETYLNEVELSKMVNLFIEDNLAVSDRRILMLFLLACSSGLRISDTRALCWRNINFDCKNGVMEFYCIKCRRMNYVPLSPMALDLLCYLPEGDINNVEKELNVSVRVYSPTKINLTVKKLAKMVGISKNITFHAGRRTFTTLCYMNDVPEKIIESSLGHKPKNVTDRYRQWNVYEADKAAKRLSFLDMKTFKKFA</sequence>
<reference evidence="1" key="1">
    <citation type="submission" date="2019-04" db="EMBL/GenBank/DDBJ databases">
        <title>Microbes associate with the intestines of laboratory mice.</title>
        <authorList>
            <person name="Navarre W."/>
            <person name="Wong E."/>
            <person name="Huang K.C."/>
            <person name="Tropini C."/>
            <person name="Ng K."/>
            <person name="Yu B."/>
        </authorList>
    </citation>
    <scope>NUCLEOTIDE SEQUENCE</scope>
    <source>
        <strain evidence="1">NM86_A22</strain>
    </source>
</reference>
<proteinExistence type="predicted"/>